<dbReference type="RefSeq" id="WP_026737175.1">
    <property type="nucleotide sequence ID" value="NZ_AP019822.1"/>
</dbReference>
<accession>A0A510J8Q9</accession>
<dbReference type="CDD" id="cd01314">
    <property type="entry name" value="D-HYD"/>
    <property type="match status" value="1"/>
</dbReference>
<dbReference type="AlphaFoldDB" id="A0A510J8Q9"/>
<evidence type="ECO:0000256" key="3">
    <source>
        <dbReference type="ARBA" id="ARBA00022723"/>
    </source>
</evidence>
<dbReference type="FunFam" id="3.20.20.140:FF:000174">
    <property type="entry name" value="Dihydropyrimidinase-related protein 2"/>
    <property type="match status" value="1"/>
</dbReference>
<evidence type="ECO:0000256" key="4">
    <source>
        <dbReference type="ARBA" id="ARBA00022801"/>
    </source>
</evidence>
<dbReference type="KEGG" id="lgo:JCM16774_0586"/>
<evidence type="ECO:0000256" key="1">
    <source>
        <dbReference type="ARBA" id="ARBA00001947"/>
    </source>
</evidence>
<evidence type="ECO:0000313" key="6">
    <source>
        <dbReference type="EMBL" id="BBM35658.1"/>
    </source>
</evidence>
<dbReference type="InterPro" id="IPR006680">
    <property type="entry name" value="Amidohydro-rel"/>
</dbReference>
<reference evidence="6 7" key="1">
    <citation type="submission" date="2019-07" db="EMBL/GenBank/DDBJ databases">
        <title>Complete Genome Sequence of Leptotrichia goodfellowii Strain JCM 16774.</title>
        <authorList>
            <person name="Watanabe S."/>
            <person name="Cui L."/>
        </authorList>
    </citation>
    <scope>NUCLEOTIDE SEQUENCE [LARGE SCALE GENOMIC DNA]</scope>
    <source>
        <strain evidence="6 7">JCM16774</strain>
    </source>
</reference>
<dbReference type="OrthoDB" id="9765462at2"/>
<keyword evidence="4" id="KW-0378">Hydrolase</keyword>
<evidence type="ECO:0000313" key="7">
    <source>
        <dbReference type="Proteomes" id="UP000321606"/>
    </source>
</evidence>
<proteinExistence type="inferred from homology"/>
<evidence type="ECO:0000256" key="5">
    <source>
        <dbReference type="PIRSR" id="PIRSR611778-50"/>
    </source>
</evidence>
<dbReference type="Proteomes" id="UP000321606">
    <property type="component" value="Chromosome"/>
</dbReference>
<sequence>MLIKNALIATASDLYPGDIYIKDGVIKEIGENLNIDDNEIIDAEGNYVIPGGVDVHTHFSLDVGIAISNDDFRTGTIAAACGGTTSIVDHIGQGPVGSTLKSRIKHYHELADGKAVIDYSFHGVIAYNADEEKIKDMKELIKEGIESYKIYMTYGQRIGDEEALKVLKTAKENNAIVSVHPENHAAVEYLRKYYVENGMTSAEYHPKSRPEECEAEAINRIITLAHIVGDAPIYIVHLTSDMGLDYVKMARKRGQKNIYVETCTQYLVLDEELYKLPGTEGLKYVMSPPLRNKSNQEKLWRGIKNGDIQVVATDHCPFSYEKEKVPMGKDDFTKCPNGAPGVEARIPVLFSEGVMKGRISINKFVEVTSTNPAKICGMYPKKGSIAVGSDADLVIINKNKKINITKSLFHENVDYTSYEGLELQGYPIMTIVRGKVIVKNNEFIGEEGYGQFIKRYKNNDLVIY</sequence>
<organism evidence="6 7">
    <name type="scientific">Pseudoleptotrichia goodfellowii</name>
    <dbReference type="NCBI Taxonomy" id="157692"/>
    <lineage>
        <taxon>Bacteria</taxon>
        <taxon>Fusobacteriati</taxon>
        <taxon>Fusobacteriota</taxon>
        <taxon>Fusobacteriia</taxon>
        <taxon>Fusobacteriales</taxon>
        <taxon>Leptotrichiaceae</taxon>
        <taxon>Pseudoleptotrichia</taxon>
    </lineage>
</organism>
<dbReference type="Gene3D" id="2.30.40.10">
    <property type="entry name" value="Urease, subunit C, domain 1"/>
    <property type="match status" value="1"/>
</dbReference>
<dbReference type="GO" id="GO:0016812">
    <property type="term" value="F:hydrolase activity, acting on carbon-nitrogen (but not peptide) bonds, in cyclic amides"/>
    <property type="evidence" value="ECO:0007669"/>
    <property type="project" value="TreeGrafter"/>
</dbReference>
<dbReference type="InterPro" id="IPR011778">
    <property type="entry name" value="Hydantoinase/dihydroPyrase"/>
</dbReference>
<comment type="PTM">
    <text evidence="5">Carbamylation allows a single lysine to coordinate two divalent metal cations.</text>
</comment>
<dbReference type="InterPro" id="IPR032466">
    <property type="entry name" value="Metal_Hydrolase"/>
</dbReference>
<dbReference type="STRING" id="714315.GCA_000516535_00586"/>
<evidence type="ECO:0000256" key="2">
    <source>
        <dbReference type="ARBA" id="ARBA00008829"/>
    </source>
</evidence>
<name>A0A510J8Q9_9FUSO</name>
<dbReference type="Gene3D" id="3.20.20.140">
    <property type="entry name" value="Metal-dependent hydrolases"/>
    <property type="match status" value="1"/>
</dbReference>
<dbReference type="GO" id="GO:0005829">
    <property type="term" value="C:cytosol"/>
    <property type="evidence" value="ECO:0007669"/>
    <property type="project" value="TreeGrafter"/>
</dbReference>
<dbReference type="InterPro" id="IPR011059">
    <property type="entry name" value="Metal-dep_hydrolase_composite"/>
</dbReference>
<dbReference type="Pfam" id="PF01979">
    <property type="entry name" value="Amidohydro_1"/>
    <property type="match status" value="1"/>
</dbReference>
<gene>
    <name evidence="6" type="primary">hydA</name>
    <name evidence="6" type="ORF">JCM16774_0586</name>
</gene>
<dbReference type="PANTHER" id="PTHR11647">
    <property type="entry name" value="HYDRANTOINASE/DIHYDROPYRIMIDINASE FAMILY MEMBER"/>
    <property type="match status" value="1"/>
</dbReference>
<comment type="similarity">
    <text evidence="2">Belongs to the metallo-dependent hydrolases superfamily. Hydantoinase/dihydropyrimidinase family.</text>
</comment>
<dbReference type="EMBL" id="AP019822">
    <property type="protein sequence ID" value="BBM35658.1"/>
    <property type="molecule type" value="Genomic_DNA"/>
</dbReference>
<comment type="cofactor">
    <cofactor evidence="1">
        <name>Zn(2+)</name>
        <dbReference type="ChEBI" id="CHEBI:29105"/>
    </cofactor>
</comment>
<dbReference type="NCBIfam" id="TIGR02033">
    <property type="entry name" value="D-hydantoinase"/>
    <property type="match status" value="1"/>
</dbReference>
<dbReference type="GO" id="GO:0046872">
    <property type="term" value="F:metal ion binding"/>
    <property type="evidence" value="ECO:0007669"/>
    <property type="project" value="UniProtKB-KW"/>
</dbReference>
<keyword evidence="3" id="KW-0479">Metal-binding</keyword>
<dbReference type="PANTHER" id="PTHR11647:SF1">
    <property type="entry name" value="COLLAPSIN RESPONSE MEDIATOR PROTEIN"/>
    <property type="match status" value="1"/>
</dbReference>
<dbReference type="InterPro" id="IPR050378">
    <property type="entry name" value="Metallo-dep_Hydrolases_sf"/>
</dbReference>
<dbReference type="SUPFAM" id="SSF51338">
    <property type="entry name" value="Composite domain of metallo-dependent hydrolases"/>
    <property type="match status" value="2"/>
</dbReference>
<dbReference type="SUPFAM" id="SSF51556">
    <property type="entry name" value="Metallo-dependent hydrolases"/>
    <property type="match status" value="1"/>
</dbReference>
<feature type="modified residue" description="N6-carboxylysine" evidence="5">
    <location>
        <position position="149"/>
    </location>
</feature>
<protein>
    <submittedName>
        <fullName evidence="6">Phenylhydantoinase</fullName>
    </submittedName>
</protein>